<sequence length="538" mass="60512">MQENVWTPLASWLLATYPDDVLMPVKKGCKAPMFAHSNGQWSWGRFDEFCERRPVANYNVAILLRTLCVVDVDSHDIVVDLEQRFPCLKSCPSETTRKGKHFFFKRSALCDSAEFYDQRSTVVSMVDFKTISATGTSSVIVVGPSENKTWVKTPWSMGDVLQEIPEHLLRAVAIPMHKTASVIFSFPTGEDLVVHKNQHLYKFDLVTSIIGDESDGEVQEAQEVPLYHGSAQLMRELLFFLENRRYSTWLVDVREIERLADYACGTPTVMRSLSSTNPASPTAWITSIDGVSREWAAAYVSGDIIDISTLQPHITYTPLAKDDKWLLESAPHIDLPRGTPMLRADILEYAGQHLPTPVQLILQVFPNVVLAGSSALDIACPHILTAPSDYDFYIFGVDTEEQAIGIIDGIKEIVKPETVTQTGSALTMLVEDEDQGEVTIQIILRRYGSIKHIINSFDVAPCQALFHGGKLWVSASWVFAIKHMAMFVNFHKWTTSSVSRVFKYYSKGFERLHARRDGQDEDRVRRHAVQGAVRKGLQ</sequence>
<dbReference type="OrthoDB" id="539213at2759"/>
<evidence type="ECO:0000313" key="3">
    <source>
        <dbReference type="Proteomes" id="UP000664859"/>
    </source>
</evidence>
<proteinExistence type="predicted"/>
<gene>
    <name evidence="2" type="ORF">JKP88DRAFT_240950</name>
</gene>
<dbReference type="Pfam" id="PF09250">
    <property type="entry name" value="Prim-Pol"/>
    <property type="match status" value="1"/>
</dbReference>
<dbReference type="Pfam" id="PF26128">
    <property type="entry name" value="Gad2"/>
    <property type="match status" value="1"/>
</dbReference>
<name>A0A835ZCB0_9STRA</name>
<feature type="domain" description="DNA primase/polymerase bifunctional N-terminal" evidence="1">
    <location>
        <begin position="23"/>
        <end position="166"/>
    </location>
</feature>
<evidence type="ECO:0000313" key="2">
    <source>
        <dbReference type="EMBL" id="KAG5186348.1"/>
    </source>
</evidence>
<protein>
    <recommendedName>
        <fullName evidence="1">DNA primase/polymerase bifunctional N-terminal domain-containing protein</fullName>
    </recommendedName>
</protein>
<organism evidence="2 3">
    <name type="scientific">Tribonema minus</name>
    <dbReference type="NCBI Taxonomy" id="303371"/>
    <lineage>
        <taxon>Eukaryota</taxon>
        <taxon>Sar</taxon>
        <taxon>Stramenopiles</taxon>
        <taxon>Ochrophyta</taxon>
        <taxon>PX clade</taxon>
        <taxon>Xanthophyceae</taxon>
        <taxon>Tribonematales</taxon>
        <taxon>Tribonemataceae</taxon>
        <taxon>Tribonema</taxon>
    </lineage>
</organism>
<dbReference type="InterPro" id="IPR015330">
    <property type="entry name" value="DNA_primase/pol_bifunc_N"/>
</dbReference>
<dbReference type="SUPFAM" id="SSF56747">
    <property type="entry name" value="Prim-pol domain"/>
    <property type="match status" value="1"/>
</dbReference>
<evidence type="ECO:0000259" key="1">
    <source>
        <dbReference type="Pfam" id="PF09250"/>
    </source>
</evidence>
<dbReference type="EMBL" id="JAFCMP010000112">
    <property type="protein sequence ID" value="KAG5186348.1"/>
    <property type="molecule type" value="Genomic_DNA"/>
</dbReference>
<dbReference type="Proteomes" id="UP000664859">
    <property type="component" value="Unassembled WGS sequence"/>
</dbReference>
<reference evidence="2" key="1">
    <citation type="submission" date="2021-02" db="EMBL/GenBank/DDBJ databases">
        <title>First Annotated Genome of the Yellow-green Alga Tribonema minus.</title>
        <authorList>
            <person name="Mahan K.M."/>
        </authorList>
    </citation>
    <scope>NUCLEOTIDE SEQUENCE</scope>
    <source>
        <strain evidence="2">UTEX B ZZ1240</strain>
    </source>
</reference>
<keyword evidence="3" id="KW-1185">Reference proteome</keyword>
<comment type="caution">
    <text evidence="2">The sequence shown here is derived from an EMBL/GenBank/DDBJ whole genome shotgun (WGS) entry which is preliminary data.</text>
</comment>
<dbReference type="AlphaFoldDB" id="A0A835ZCB0"/>
<accession>A0A835ZCB0</accession>